<dbReference type="WBParaSite" id="maker-uti_cns_0000988-snap-gene-1.17-mRNA-1">
    <property type="protein sequence ID" value="maker-uti_cns_0000988-snap-gene-1.17-mRNA-1"/>
    <property type="gene ID" value="maker-uti_cns_0000988-snap-gene-1.17"/>
</dbReference>
<proteinExistence type="predicted"/>
<evidence type="ECO:0000313" key="1">
    <source>
        <dbReference type="Proteomes" id="UP000095280"/>
    </source>
</evidence>
<sequence length="298" mass="34006">MSQTRRENLDNSTDSNSLVNQLVQRTELTGTTWSPESNDNATVSARKRAATMSSYDDIEWNILEEYATPTKLMRTDVQPSTGHFASAPCTCSPIVKENKSSGKPDSSLIIIELDDLQFTSDQLIHLLDATLLEWFSQPLGGEVFILSPFFNSQKNFFNPKRNLNAVYLANILKQRDAEGSKVKLTLCTRDKPELFIKLASELKSVEVHWQEMSQGSLKQRLYYCHSKILAYCPPDDVSEPVQAVITSANFDQKHFNFSKKLLESELYAVGDNSDEYLNRDTWYKITAKRHSFEKLRKE</sequence>
<reference evidence="2" key="1">
    <citation type="submission" date="2016-11" db="UniProtKB">
        <authorList>
            <consortium name="WormBaseParasite"/>
        </authorList>
    </citation>
    <scope>IDENTIFICATION</scope>
</reference>
<name>A0A1I8G658_9PLAT</name>
<keyword evidence="1" id="KW-1185">Reference proteome</keyword>
<protein>
    <submittedName>
        <fullName evidence="2">Tyrosyl-DNA phosphodiesterase</fullName>
    </submittedName>
</protein>
<dbReference type="Proteomes" id="UP000095280">
    <property type="component" value="Unplaced"/>
</dbReference>
<dbReference type="AlphaFoldDB" id="A0A1I8G658"/>
<evidence type="ECO:0000313" key="2">
    <source>
        <dbReference type="WBParaSite" id="maker-uti_cns_0000988-snap-gene-1.17-mRNA-1"/>
    </source>
</evidence>
<accession>A0A1I8G658</accession>
<organism evidence="1 2">
    <name type="scientific">Macrostomum lignano</name>
    <dbReference type="NCBI Taxonomy" id="282301"/>
    <lineage>
        <taxon>Eukaryota</taxon>
        <taxon>Metazoa</taxon>
        <taxon>Spiralia</taxon>
        <taxon>Lophotrochozoa</taxon>
        <taxon>Platyhelminthes</taxon>
        <taxon>Rhabditophora</taxon>
        <taxon>Macrostomorpha</taxon>
        <taxon>Macrostomida</taxon>
        <taxon>Macrostomidae</taxon>
        <taxon>Macrostomum</taxon>
    </lineage>
</organism>